<evidence type="ECO:0000313" key="2">
    <source>
        <dbReference type="EMBL" id="BFO15430.1"/>
    </source>
</evidence>
<feature type="compositionally biased region" description="Gly residues" evidence="1">
    <location>
        <begin position="29"/>
        <end position="39"/>
    </location>
</feature>
<name>A0AAT9HDH7_9ACTN</name>
<evidence type="ECO:0000256" key="1">
    <source>
        <dbReference type="SAM" id="MobiDB-lite"/>
    </source>
</evidence>
<reference evidence="2" key="2">
    <citation type="submission" date="2024-07" db="EMBL/GenBank/DDBJ databases">
        <title>Streptomyces haneummycinica sp. nov., a new antibiotic-producing actinobacterium isolated from marine sediment.</title>
        <authorList>
            <person name="Uemura M."/>
            <person name="Hamada M."/>
            <person name="Hirano S."/>
            <person name="Kobayashi K."/>
            <person name="Ohshiro T."/>
            <person name="Kobayashi T."/>
            <person name="Terahara T."/>
        </authorList>
    </citation>
    <scope>NUCLEOTIDE SEQUENCE</scope>
    <source>
        <strain evidence="2">KM77-8</strain>
    </source>
</reference>
<proteinExistence type="predicted"/>
<sequence>MGEVRLGHGEGAGEVVLGGAAAHEDVLADGGGEEGGFLEGHGHPGAQFVPGHPGDVRAVEGDVAFGDLVEAGTRAVRVVLPLPVAPTRARDSPGRMWRSMRSRTGGESAGASG</sequence>
<accession>A0AAT9HDH7</accession>
<protein>
    <submittedName>
        <fullName evidence="2">Uncharacterized protein</fullName>
    </submittedName>
</protein>
<gene>
    <name evidence="2" type="ORF">SHKM778_18180</name>
</gene>
<reference evidence="2" key="1">
    <citation type="submission" date="2024-06" db="EMBL/GenBank/DDBJ databases">
        <authorList>
            <consortium name="consrtm"/>
            <person name="Uemura M."/>
            <person name="Terahara T."/>
        </authorList>
    </citation>
    <scope>NUCLEOTIDE SEQUENCE</scope>
    <source>
        <strain evidence="2">KM77-8</strain>
    </source>
</reference>
<feature type="region of interest" description="Disordered" evidence="1">
    <location>
        <begin position="86"/>
        <end position="113"/>
    </location>
</feature>
<dbReference type="AlphaFoldDB" id="A0AAT9HDH7"/>
<feature type="region of interest" description="Disordered" evidence="1">
    <location>
        <begin position="26"/>
        <end position="46"/>
    </location>
</feature>
<dbReference type="EMBL" id="AP035768">
    <property type="protein sequence ID" value="BFO15430.1"/>
    <property type="molecule type" value="Genomic_DNA"/>
</dbReference>
<organism evidence="2">
    <name type="scientific">Streptomyces haneummycinicus</name>
    <dbReference type="NCBI Taxonomy" id="3074435"/>
    <lineage>
        <taxon>Bacteria</taxon>
        <taxon>Bacillati</taxon>
        <taxon>Actinomycetota</taxon>
        <taxon>Actinomycetes</taxon>
        <taxon>Kitasatosporales</taxon>
        <taxon>Streptomycetaceae</taxon>
        <taxon>Streptomyces</taxon>
    </lineage>
</organism>